<dbReference type="Pfam" id="PF12138">
    <property type="entry name" value="Spherulin4"/>
    <property type="match status" value="1"/>
</dbReference>
<sequence length="250" mass="28372">MSNNMKATILLPLYVYPNQGAWDPIYTAIEANPNLDFIVIINPSNGPGGAGWWPNADYTREIPHLGSYSNVRIVGYVHSTYCNRPIEDVLKDVQTYADWALEDEKLQMQGIFVDETPNLYTPKTKQYLDTINSVAWKNARIGGERLMIHNPGTAVNKSLAEPGPDITVVSETSYDEFVKEHYQKWLATSPYDRSQTCYMLNSVPEEDIQDLTVRLRERAAFLFLTSAKTDFYQSFDSSSWQDFVAAMASE</sequence>
<dbReference type="OMA" id="TTWAPLY"/>
<dbReference type="EMBL" id="CH445337">
    <property type="protein sequence ID" value="EAT83745.1"/>
    <property type="molecule type" value="Genomic_DNA"/>
</dbReference>
<protein>
    <recommendedName>
        <fullName evidence="3">Cell surface protein</fullName>
    </recommendedName>
</protein>
<dbReference type="PANTHER" id="PTHR35040">
    <property type="match status" value="1"/>
</dbReference>
<dbReference type="GeneID" id="5975785"/>
<dbReference type="HOGENOM" id="CLU_060605_0_0_1"/>
<dbReference type="AlphaFoldDB" id="Q0UI37"/>
<evidence type="ECO:0000313" key="1">
    <source>
        <dbReference type="EMBL" id="EAT83745.1"/>
    </source>
</evidence>
<dbReference type="PANTHER" id="PTHR35040:SF9">
    <property type="entry name" value="4-LIKE CELL SURFACE PROTEIN, PUTATIVE (AFU_ORTHOLOGUE AFUA_4G14080)-RELATED"/>
    <property type="match status" value="1"/>
</dbReference>
<dbReference type="InParanoid" id="Q0UI37"/>
<accession>Q0UI37</accession>
<dbReference type="RefSeq" id="XP_001798886.1">
    <property type="nucleotide sequence ID" value="XM_001798834.1"/>
</dbReference>
<evidence type="ECO:0000313" key="2">
    <source>
        <dbReference type="Proteomes" id="UP000001055"/>
    </source>
</evidence>
<dbReference type="eggNOG" id="ENOG502S3WN">
    <property type="taxonomic scope" value="Eukaryota"/>
</dbReference>
<dbReference type="Proteomes" id="UP000001055">
    <property type="component" value="Unassembled WGS sequence"/>
</dbReference>
<name>Q0UI37_PHANO</name>
<evidence type="ECO:0008006" key="3">
    <source>
        <dbReference type="Google" id="ProtNLM"/>
    </source>
</evidence>
<dbReference type="VEuPathDB" id="FungiDB:JI435_085770"/>
<gene>
    <name evidence="1" type="ORF">SNOG_08577</name>
</gene>
<organism evidence="1 2">
    <name type="scientific">Phaeosphaeria nodorum (strain SN15 / ATCC MYA-4574 / FGSC 10173)</name>
    <name type="common">Glume blotch fungus</name>
    <name type="synonym">Parastagonospora nodorum</name>
    <dbReference type="NCBI Taxonomy" id="321614"/>
    <lineage>
        <taxon>Eukaryota</taxon>
        <taxon>Fungi</taxon>
        <taxon>Dikarya</taxon>
        <taxon>Ascomycota</taxon>
        <taxon>Pezizomycotina</taxon>
        <taxon>Dothideomycetes</taxon>
        <taxon>Pleosporomycetidae</taxon>
        <taxon>Pleosporales</taxon>
        <taxon>Pleosporineae</taxon>
        <taxon>Phaeosphaeriaceae</taxon>
        <taxon>Parastagonospora</taxon>
    </lineage>
</organism>
<dbReference type="KEGG" id="pno:SNOG_08577"/>
<proteinExistence type="predicted"/>
<reference evidence="2" key="1">
    <citation type="journal article" date="2007" name="Plant Cell">
        <title>Dothideomycete-plant interactions illuminated by genome sequencing and EST analysis of the wheat pathogen Stagonospora nodorum.</title>
        <authorList>
            <person name="Hane J.K."/>
            <person name="Lowe R.G."/>
            <person name="Solomon P.S."/>
            <person name="Tan K.C."/>
            <person name="Schoch C.L."/>
            <person name="Spatafora J.W."/>
            <person name="Crous P.W."/>
            <person name="Kodira C."/>
            <person name="Birren B.W."/>
            <person name="Galagan J.E."/>
            <person name="Torriani S.F."/>
            <person name="McDonald B.A."/>
            <person name="Oliver R.P."/>
        </authorList>
    </citation>
    <scope>NUCLEOTIDE SEQUENCE [LARGE SCALE GENOMIC DNA]</scope>
    <source>
        <strain evidence="2">SN15 / ATCC MYA-4574 / FGSC 10173</strain>
    </source>
</reference>
<dbReference type="InterPro" id="IPR021986">
    <property type="entry name" value="Spherulin4"/>
</dbReference>